<dbReference type="Ensembl" id="ENSAPOT00000023191.1">
    <property type="protein sequence ID" value="ENSAPOP00000030795.1"/>
    <property type="gene ID" value="ENSAPOG00000017617.1"/>
</dbReference>
<proteinExistence type="predicted"/>
<dbReference type="InterPro" id="IPR011029">
    <property type="entry name" value="DEATH-like_dom_sf"/>
</dbReference>
<reference evidence="2" key="1">
    <citation type="submission" date="2025-08" db="UniProtKB">
        <authorList>
            <consortium name="Ensembl"/>
        </authorList>
    </citation>
    <scope>IDENTIFICATION</scope>
</reference>
<evidence type="ECO:0000313" key="2">
    <source>
        <dbReference type="Ensembl" id="ENSAPOP00000030795.1"/>
    </source>
</evidence>
<dbReference type="InterPro" id="IPR001315">
    <property type="entry name" value="CARD"/>
</dbReference>
<reference evidence="2" key="2">
    <citation type="submission" date="2025-09" db="UniProtKB">
        <authorList>
            <consortium name="Ensembl"/>
        </authorList>
    </citation>
    <scope>IDENTIFICATION</scope>
</reference>
<accession>A0A3Q1HSI0</accession>
<dbReference type="Proteomes" id="UP000257200">
    <property type="component" value="Unplaced"/>
</dbReference>
<sequence>MPNRRDKARFIIDTVRKKGDTASSEMIEFLCELDPFLCRDLNLM</sequence>
<protein>
    <recommendedName>
        <fullName evidence="1">CARD domain-containing protein</fullName>
    </recommendedName>
</protein>
<dbReference type="AlphaFoldDB" id="A0A3Q1HSI0"/>
<organism evidence="2 3">
    <name type="scientific">Acanthochromis polyacanthus</name>
    <name type="common">spiny chromis</name>
    <dbReference type="NCBI Taxonomy" id="80966"/>
    <lineage>
        <taxon>Eukaryota</taxon>
        <taxon>Metazoa</taxon>
        <taxon>Chordata</taxon>
        <taxon>Craniata</taxon>
        <taxon>Vertebrata</taxon>
        <taxon>Euteleostomi</taxon>
        <taxon>Actinopterygii</taxon>
        <taxon>Neopterygii</taxon>
        <taxon>Teleostei</taxon>
        <taxon>Neoteleostei</taxon>
        <taxon>Acanthomorphata</taxon>
        <taxon>Ovalentaria</taxon>
        <taxon>Pomacentridae</taxon>
        <taxon>Acanthochromis</taxon>
    </lineage>
</organism>
<dbReference type="PROSITE" id="PS50209">
    <property type="entry name" value="CARD"/>
    <property type="match status" value="1"/>
</dbReference>
<dbReference type="InParanoid" id="A0A3Q1HSI0"/>
<name>A0A3Q1HSI0_9TELE</name>
<feature type="domain" description="CARD" evidence="1">
    <location>
        <begin position="1"/>
        <end position="44"/>
    </location>
</feature>
<dbReference type="GO" id="GO:0042981">
    <property type="term" value="P:regulation of apoptotic process"/>
    <property type="evidence" value="ECO:0007669"/>
    <property type="project" value="InterPro"/>
</dbReference>
<dbReference type="Gene3D" id="1.10.533.10">
    <property type="entry name" value="Death Domain, Fas"/>
    <property type="match status" value="1"/>
</dbReference>
<dbReference type="GeneTree" id="ENSGT01060000248740"/>
<dbReference type="Pfam" id="PF00619">
    <property type="entry name" value="CARD"/>
    <property type="match status" value="1"/>
</dbReference>
<evidence type="ECO:0000259" key="1">
    <source>
        <dbReference type="PROSITE" id="PS50209"/>
    </source>
</evidence>
<keyword evidence="3" id="KW-1185">Reference proteome</keyword>
<dbReference type="SUPFAM" id="SSF47986">
    <property type="entry name" value="DEATH domain"/>
    <property type="match status" value="1"/>
</dbReference>
<evidence type="ECO:0000313" key="3">
    <source>
        <dbReference type="Proteomes" id="UP000257200"/>
    </source>
</evidence>